<dbReference type="InterPro" id="IPR056462">
    <property type="entry name" value="HAD_RAM2/GPAT1-8"/>
</dbReference>
<comment type="caution">
    <text evidence="8">The sequence shown here is derived from an EMBL/GenBank/DDBJ whole genome shotgun (WGS) entry which is preliminary data.</text>
</comment>
<organism evidence="8 9">
    <name type="scientific">Coptis chinensis</name>
    <dbReference type="NCBI Taxonomy" id="261450"/>
    <lineage>
        <taxon>Eukaryota</taxon>
        <taxon>Viridiplantae</taxon>
        <taxon>Streptophyta</taxon>
        <taxon>Embryophyta</taxon>
        <taxon>Tracheophyta</taxon>
        <taxon>Spermatophyta</taxon>
        <taxon>Magnoliopsida</taxon>
        <taxon>Ranunculales</taxon>
        <taxon>Ranunculaceae</taxon>
        <taxon>Coptidoideae</taxon>
        <taxon>Coptis</taxon>
    </lineage>
</organism>
<keyword evidence="5" id="KW-1133">Transmembrane helix</keyword>
<dbReference type="Proteomes" id="UP000631114">
    <property type="component" value="Unassembled WGS sequence"/>
</dbReference>
<dbReference type="Pfam" id="PF23270">
    <property type="entry name" value="HAD_RAM2_N"/>
    <property type="match status" value="1"/>
</dbReference>
<dbReference type="GO" id="GO:0010143">
    <property type="term" value="P:cutin biosynthetic process"/>
    <property type="evidence" value="ECO:0007669"/>
    <property type="project" value="TreeGrafter"/>
</dbReference>
<proteinExistence type="inferred from homology"/>
<sequence>MLVAFEGGSIIRAFMLLLSYPFLLAMNHEIRLRVMVFITFCGLKLKYMDRVGRAVLPKFYLENLNLQAYEVLASTGRKVLNYRIMEGMYFISFVDGSGLLVKHKALKEFFGDDKPDIGLGSSNSVHDHLFISLCKVWKIVRRPVRLHLRECSSCIFKYSVWIQLLMRLAMAKEDEVAFFKRLEGLQPCEVSELKPALTYLSPMV</sequence>
<comment type="similarity">
    <text evidence="2">Belongs to the GPAT/DAPAT family.</text>
</comment>
<keyword evidence="9" id="KW-1185">Reference proteome</keyword>
<accession>A0A835I9N5</accession>
<evidence type="ECO:0000256" key="5">
    <source>
        <dbReference type="ARBA" id="ARBA00022989"/>
    </source>
</evidence>
<dbReference type="PANTHER" id="PTHR15486:SF0">
    <property type="entry name" value="GLYCEROL-3-PHOSPHATE ACYLTRANSFERASE 1"/>
    <property type="match status" value="1"/>
</dbReference>
<comment type="subcellular location">
    <subcellularLocation>
        <location evidence="1">Membrane</location>
    </subcellularLocation>
</comment>
<reference evidence="8 9" key="1">
    <citation type="submission" date="2020-10" db="EMBL/GenBank/DDBJ databases">
        <title>The Coptis chinensis genome and diversification of protoberbering-type alkaloids.</title>
        <authorList>
            <person name="Wang B."/>
            <person name="Shu S."/>
            <person name="Song C."/>
            <person name="Liu Y."/>
        </authorList>
    </citation>
    <scope>NUCLEOTIDE SEQUENCE [LARGE SCALE GENOMIC DNA]</scope>
    <source>
        <strain evidence="8">HL-2020</strain>
        <tissue evidence="8">Leaf</tissue>
    </source>
</reference>
<evidence type="ECO:0000259" key="7">
    <source>
        <dbReference type="Pfam" id="PF23270"/>
    </source>
</evidence>
<dbReference type="GO" id="GO:0016020">
    <property type="term" value="C:membrane"/>
    <property type="evidence" value="ECO:0007669"/>
    <property type="project" value="UniProtKB-SubCell"/>
</dbReference>
<dbReference type="AlphaFoldDB" id="A0A835I9N5"/>
<keyword evidence="3" id="KW-0808">Transferase</keyword>
<dbReference type="GO" id="GO:0090447">
    <property type="term" value="F:glycerol-3-phosphate 2-O-acyltransferase activity"/>
    <property type="evidence" value="ECO:0007669"/>
    <property type="project" value="TreeGrafter"/>
</dbReference>
<dbReference type="PANTHER" id="PTHR15486">
    <property type="entry name" value="ANCIENT UBIQUITOUS PROTEIN"/>
    <property type="match status" value="1"/>
</dbReference>
<evidence type="ECO:0000256" key="1">
    <source>
        <dbReference type="ARBA" id="ARBA00004370"/>
    </source>
</evidence>
<evidence type="ECO:0000256" key="6">
    <source>
        <dbReference type="ARBA" id="ARBA00023136"/>
    </source>
</evidence>
<gene>
    <name evidence="8" type="ORF">IFM89_004290</name>
</gene>
<evidence type="ECO:0000256" key="4">
    <source>
        <dbReference type="ARBA" id="ARBA00022692"/>
    </source>
</evidence>
<evidence type="ECO:0000313" key="9">
    <source>
        <dbReference type="Proteomes" id="UP000631114"/>
    </source>
</evidence>
<evidence type="ECO:0000256" key="2">
    <source>
        <dbReference type="ARBA" id="ARBA00007937"/>
    </source>
</evidence>
<name>A0A835I9N5_9MAGN</name>
<feature type="domain" description="Glycerol-3-phosphate acyltransferase RAM2/GPAT1-8 HAD-like" evidence="7">
    <location>
        <begin position="1"/>
        <end position="80"/>
    </location>
</feature>
<keyword evidence="4" id="KW-0812">Transmembrane</keyword>
<dbReference type="OrthoDB" id="1854593at2759"/>
<evidence type="ECO:0000313" key="8">
    <source>
        <dbReference type="EMBL" id="KAF9612874.1"/>
    </source>
</evidence>
<protein>
    <recommendedName>
        <fullName evidence="7">Glycerol-3-phosphate acyltransferase RAM2/GPAT1-8 HAD-like domain-containing protein</fullName>
    </recommendedName>
</protein>
<dbReference type="EMBL" id="JADFTS010000003">
    <property type="protein sequence ID" value="KAF9612874.1"/>
    <property type="molecule type" value="Genomic_DNA"/>
</dbReference>
<evidence type="ECO:0000256" key="3">
    <source>
        <dbReference type="ARBA" id="ARBA00022679"/>
    </source>
</evidence>
<keyword evidence="6" id="KW-0472">Membrane</keyword>
<dbReference type="GO" id="GO:0016791">
    <property type="term" value="F:phosphatase activity"/>
    <property type="evidence" value="ECO:0007669"/>
    <property type="project" value="TreeGrafter"/>
</dbReference>